<dbReference type="Pfam" id="PF02517">
    <property type="entry name" value="Rce1-like"/>
    <property type="match status" value="1"/>
</dbReference>
<feature type="domain" description="CAAX prenyl protease 2/Lysostaphin resistance protein A-like" evidence="2">
    <location>
        <begin position="120"/>
        <end position="208"/>
    </location>
</feature>
<comment type="caution">
    <text evidence="3">The sequence shown here is derived from an EMBL/GenBank/DDBJ whole genome shotgun (WGS) entry which is preliminary data.</text>
</comment>
<keyword evidence="3" id="KW-0482">Metalloprotease</keyword>
<dbReference type="AlphaFoldDB" id="A0A927UAA7"/>
<keyword evidence="3" id="KW-0645">Protease</keyword>
<evidence type="ECO:0000256" key="1">
    <source>
        <dbReference type="SAM" id="Phobius"/>
    </source>
</evidence>
<feature type="transmembrane region" description="Helical" evidence="1">
    <location>
        <begin position="149"/>
        <end position="168"/>
    </location>
</feature>
<proteinExistence type="predicted"/>
<protein>
    <submittedName>
        <fullName evidence="3">CPBP family intramembrane metalloprotease</fullName>
    </submittedName>
</protein>
<dbReference type="PANTHER" id="PTHR36435:SF1">
    <property type="entry name" value="CAAX AMINO TERMINAL PROTEASE FAMILY PROTEIN"/>
    <property type="match status" value="1"/>
</dbReference>
<organism evidence="3 4">
    <name type="scientific">Pseudobutyrivibrio ruminis</name>
    <dbReference type="NCBI Taxonomy" id="46206"/>
    <lineage>
        <taxon>Bacteria</taxon>
        <taxon>Bacillati</taxon>
        <taxon>Bacillota</taxon>
        <taxon>Clostridia</taxon>
        <taxon>Lachnospirales</taxon>
        <taxon>Lachnospiraceae</taxon>
        <taxon>Pseudobutyrivibrio</taxon>
    </lineage>
</organism>
<sequence>MKQIKTNRIIQIFYPILVYFIVYQLGVALLIDIIGDKYGKLICLLIAGIVCIIPMYIIFQSVPKLIPDKITDRNQIIKYVLWVIGVCLAGIILNVILTQIGIAESSEGFERAQNTLSDGNLVIKILCNCLVIPILEELLLRGIVTGQLYLMYGLIPSVFISSIFFGILHNNIVQFIYALVVGILLGLMYVKTKRLSLCIITHCLINFIVIIFS</sequence>
<dbReference type="InterPro" id="IPR052710">
    <property type="entry name" value="CAAX_protease"/>
</dbReference>
<evidence type="ECO:0000259" key="2">
    <source>
        <dbReference type="Pfam" id="PF02517"/>
    </source>
</evidence>
<feature type="transmembrane region" description="Helical" evidence="1">
    <location>
        <begin position="174"/>
        <end position="190"/>
    </location>
</feature>
<dbReference type="PANTHER" id="PTHR36435">
    <property type="entry name" value="SLR1288 PROTEIN"/>
    <property type="match status" value="1"/>
</dbReference>
<dbReference type="Proteomes" id="UP000766246">
    <property type="component" value="Unassembled WGS sequence"/>
</dbReference>
<name>A0A927UAA7_9FIRM</name>
<gene>
    <name evidence="3" type="ORF">E7272_05065</name>
</gene>
<keyword evidence="1" id="KW-1133">Transmembrane helix</keyword>
<dbReference type="GO" id="GO:0004175">
    <property type="term" value="F:endopeptidase activity"/>
    <property type="evidence" value="ECO:0007669"/>
    <property type="project" value="UniProtKB-ARBA"/>
</dbReference>
<keyword evidence="1" id="KW-0812">Transmembrane</keyword>
<feature type="transmembrane region" description="Helical" evidence="1">
    <location>
        <begin position="79"/>
        <end position="101"/>
    </location>
</feature>
<feature type="transmembrane region" description="Helical" evidence="1">
    <location>
        <begin position="37"/>
        <end position="59"/>
    </location>
</feature>
<evidence type="ECO:0000313" key="4">
    <source>
        <dbReference type="Proteomes" id="UP000766246"/>
    </source>
</evidence>
<keyword evidence="3" id="KW-0378">Hydrolase</keyword>
<reference evidence="3" key="1">
    <citation type="submission" date="2019-04" db="EMBL/GenBank/DDBJ databases">
        <title>Evolution of Biomass-Degrading Anaerobic Consortia Revealed by Metagenomics.</title>
        <authorList>
            <person name="Peng X."/>
        </authorList>
    </citation>
    <scope>NUCLEOTIDE SEQUENCE</scope>
    <source>
        <strain evidence="3">SIG311</strain>
    </source>
</reference>
<feature type="transmembrane region" description="Helical" evidence="1">
    <location>
        <begin position="195"/>
        <end position="212"/>
    </location>
</feature>
<feature type="transmembrane region" description="Helical" evidence="1">
    <location>
        <begin position="12"/>
        <end position="31"/>
    </location>
</feature>
<dbReference type="GO" id="GO:0080120">
    <property type="term" value="P:CAAX-box protein maturation"/>
    <property type="evidence" value="ECO:0007669"/>
    <property type="project" value="UniProtKB-ARBA"/>
</dbReference>
<dbReference type="GO" id="GO:0008237">
    <property type="term" value="F:metallopeptidase activity"/>
    <property type="evidence" value="ECO:0007669"/>
    <property type="project" value="UniProtKB-KW"/>
</dbReference>
<dbReference type="InterPro" id="IPR003675">
    <property type="entry name" value="Rce1/LyrA-like_dom"/>
</dbReference>
<dbReference type="EMBL" id="SVER01000010">
    <property type="protein sequence ID" value="MBE5919198.1"/>
    <property type="molecule type" value="Genomic_DNA"/>
</dbReference>
<keyword evidence="1" id="KW-0472">Membrane</keyword>
<evidence type="ECO:0000313" key="3">
    <source>
        <dbReference type="EMBL" id="MBE5919198.1"/>
    </source>
</evidence>
<accession>A0A927UAA7</accession>
<feature type="transmembrane region" description="Helical" evidence="1">
    <location>
        <begin position="121"/>
        <end position="140"/>
    </location>
</feature>